<dbReference type="InterPro" id="IPR051054">
    <property type="entry name" value="SorC_transcr_regulators"/>
</dbReference>
<name>A0A1H7AQL2_9FIRM</name>
<organism evidence="7 8">
    <name type="scientific">Propionispira arboris</name>
    <dbReference type="NCBI Taxonomy" id="84035"/>
    <lineage>
        <taxon>Bacteria</taxon>
        <taxon>Bacillati</taxon>
        <taxon>Bacillota</taxon>
        <taxon>Negativicutes</taxon>
        <taxon>Selenomonadales</taxon>
        <taxon>Selenomonadaceae</taxon>
        <taxon>Propionispira</taxon>
    </lineage>
</organism>
<feature type="domain" description="Sugar-binding" evidence="5">
    <location>
        <begin position="61"/>
        <end position="324"/>
    </location>
</feature>
<dbReference type="SUPFAM" id="SSF100950">
    <property type="entry name" value="NagB/RpiA/CoA transferase-like"/>
    <property type="match status" value="1"/>
</dbReference>
<evidence type="ECO:0000256" key="1">
    <source>
        <dbReference type="ARBA" id="ARBA00010466"/>
    </source>
</evidence>
<dbReference type="InterPro" id="IPR037171">
    <property type="entry name" value="NagB/RpiA_transferase-like"/>
</dbReference>
<dbReference type="GO" id="GO:0006352">
    <property type="term" value="P:DNA-templated transcription initiation"/>
    <property type="evidence" value="ECO:0007669"/>
    <property type="project" value="InterPro"/>
</dbReference>
<dbReference type="GO" id="GO:0003700">
    <property type="term" value="F:DNA-binding transcription factor activity"/>
    <property type="evidence" value="ECO:0007669"/>
    <property type="project" value="InterPro"/>
</dbReference>
<dbReference type="SUPFAM" id="SSF88659">
    <property type="entry name" value="Sigma3 and sigma4 domains of RNA polymerase sigma factors"/>
    <property type="match status" value="1"/>
</dbReference>
<comment type="similarity">
    <text evidence="1">Belongs to the SorC transcriptional regulatory family.</text>
</comment>
<evidence type="ECO:0000313" key="8">
    <source>
        <dbReference type="Proteomes" id="UP000199662"/>
    </source>
</evidence>
<evidence type="ECO:0000259" key="6">
    <source>
        <dbReference type="Pfam" id="PF04545"/>
    </source>
</evidence>
<evidence type="ECO:0000259" key="5">
    <source>
        <dbReference type="Pfam" id="PF04198"/>
    </source>
</evidence>
<dbReference type="STRING" id="84035.SAMN05660742_11391"/>
<feature type="domain" description="RNA polymerase sigma-70 region 4" evidence="6">
    <location>
        <begin position="19"/>
        <end position="48"/>
    </location>
</feature>
<dbReference type="EMBL" id="FNZK01000013">
    <property type="protein sequence ID" value="SEJ67608.1"/>
    <property type="molecule type" value="Genomic_DNA"/>
</dbReference>
<dbReference type="AlphaFoldDB" id="A0A1H7AQL2"/>
<dbReference type="InterPro" id="IPR013324">
    <property type="entry name" value="RNA_pol_sigma_r3/r4-like"/>
</dbReference>
<keyword evidence="8" id="KW-1185">Reference proteome</keyword>
<dbReference type="RefSeq" id="WP_091832595.1">
    <property type="nucleotide sequence ID" value="NZ_FNZK01000013.1"/>
</dbReference>
<dbReference type="GO" id="GO:0030246">
    <property type="term" value="F:carbohydrate binding"/>
    <property type="evidence" value="ECO:0007669"/>
    <property type="project" value="InterPro"/>
</dbReference>
<dbReference type="PANTHER" id="PTHR34294:SF1">
    <property type="entry name" value="TRANSCRIPTIONAL REGULATOR LSRR"/>
    <property type="match status" value="1"/>
</dbReference>
<dbReference type="Pfam" id="PF04545">
    <property type="entry name" value="Sigma70_r4"/>
    <property type="match status" value="1"/>
</dbReference>
<evidence type="ECO:0000256" key="3">
    <source>
        <dbReference type="ARBA" id="ARBA00023125"/>
    </source>
</evidence>
<gene>
    <name evidence="7" type="ORF">SAMN05660742_11391</name>
</gene>
<evidence type="ECO:0000256" key="2">
    <source>
        <dbReference type="ARBA" id="ARBA00023015"/>
    </source>
</evidence>
<keyword evidence="3" id="KW-0238">DNA-binding</keyword>
<dbReference type="PANTHER" id="PTHR34294">
    <property type="entry name" value="TRANSCRIPTIONAL REGULATOR-RELATED"/>
    <property type="match status" value="1"/>
</dbReference>
<dbReference type="Gene3D" id="1.10.10.60">
    <property type="entry name" value="Homeodomain-like"/>
    <property type="match status" value="1"/>
</dbReference>
<evidence type="ECO:0000256" key="4">
    <source>
        <dbReference type="ARBA" id="ARBA00023163"/>
    </source>
</evidence>
<keyword evidence="4" id="KW-0804">Transcription</keyword>
<sequence>MQSSVYNQSTFLVFKTAYLYYFQDKSQNEIADILNISISTVSRLIKKAKQDGIVEFVIRNPYMDCLEMEEQIKNSFNLKDVIVVPPMKELGNLVENKANMRKLVALEGARYVQRIITEKDVLGLSWGQTMYELIQYLNPCQKVNASFVTMHGSLSGCHPDLDVMALGARISMAFGGQNYSLLAEGLMSNSRTVDSIKAEKYVSMIYEMFKHISISLSSVGAFSPNVDSLLYKQGGYLLDNEILELKKKSAVGDISLRFIDGQGKECSTSLKHRTIGIELDVFKKIKTKILVASGVSKVYALKGVLTGGLTDILIIDHALGKAVLS</sequence>
<protein>
    <submittedName>
        <fullName evidence="7">Deoxyribonucleoside regulator</fullName>
    </submittedName>
</protein>
<dbReference type="CDD" id="cd06171">
    <property type="entry name" value="Sigma70_r4"/>
    <property type="match status" value="1"/>
</dbReference>
<dbReference type="Gene3D" id="3.40.50.1360">
    <property type="match status" value="1"/>
</dbReference>
<dbReference type="GO" id="GO:0003677">
    <property type="term" value="F:DNA binding"/>
    <property type="evidence" value="ECO:0007669"/>
    <property type="project" value="UniProtKB-KW"/>
</dbReference>
<proteinExistence type="inferred from homology"/>
<dbReference type="Pfam" id="PF04198">
    <property type="entry name" value="Sugar-bind"/>
    <property type="match status" value="1"/>
</dbReference>
<reference evidence="7 8" key="1">
    <citation type="submission" date="2016-10" db="EMBL/GenBank/DDBJ databases">
        <authorList>
            <person name="de Groot N.N."/>
        </authorList>
    </citation>
    <scope>NUCLEOTIDE SEQUENCE [LARGE SCALE GENOMIC DNA]</scope>
    <source>
        <strain evidence="7 8">DSM 2179</strain>
    </source>
</reference>
<dbReference type="Proteomes" id="UP000199662">
    <property type="component" value="Unassembled WGS sequence"/>
</dbReference>
<evidence type="ECO:0000313" key="7">
    <source>
        <dbReference type="EMBL" id="SEJ67608.1"/>
    </source>
</evidence>
<dbReference type="InterPro" id="IPR007324">
    <property type="entry name" value="Sugar-bd_dom_put"/>
</dbReference>
<dbReference type="InterPro" id="IPR007630">
    <property type="entry name" value="RNA_pol_sigma70_r4"/>
</dbReference>
<keyword evidence="2" id="KW-0805">Transcription regulation</keyword>
<accession>A0A1H7AQL2</accession>